<dbReference type="RefSeq" id="WP_072757798.1">
    <property type="nucleotide sequence ID" value="NZ_FRDJ01000001.1"/>
</dbReference>
<sequence>MISCKFVKEDNLYKSFEISGHALYAKKGKDIVCAAVSSVSQHTARVLEVEGAVVKIEEGYLRVERISKNEISQRFVEELVVTLKDIEEQYPRYVKVDVRVEVSDDAH</sequence>
<evidence type="ECO:0000256" key="6">
    <source>
        <dbReference type="ARBA" id="ARBA00044538"/>
    </source>
</evidence>
<evidence type="ECO:0000256" key="2">
    <source>
        <dbReference type="ARBA" id="ARBA00022670"/>
    </source>
</evidence>
<dbReference type="STRING" id="1121883.SAMN02745226_00036"/>
<dbReference type="GO" id="GO:0042254">
    <property type="term" value="P:ribosome biogenesis"/>
    <property type="evidence" value="ECO:0007669"/>
    <property type="project" value="UniProtKB-KW"/>
</dbReference>
<comment type="similarity">
    <text evidence="5">Belongs to the Prp family.</text>
</comment>
<proteinExistence type="inferred from homology"/>
<keyword evidence="4" id="KW-0788">Thiol protease</keyword>
<accession>A0A1M7RQY9</accession>
<evidence type="ECO:0000256" key="1">
    <source>
        <dbReference type="ARBA" id="ARBA00022517"/>
    </source>
</evidence>
<dbReference type="PANTHER" id="PTHR39178:SF1">
    <property type="entry name" value="RIBOSOMAL-PROCESSING CYSTEINE PROTEASE PRP"/>
    <property type="match status" value="1"/>
</dbReference>
<gene>
    <name evidence="7" type="ORF">SAMN02745226_00036</name>
</gene>
<dbReference type="CDD" id="cd16332">
    <property type="entry name" value="Prp-like"/>
    <property type="match status" value="1"/>
</dbReference>
<evidence type="ECO:0000313" key="7">
    <source>
        <dbReference type="EMBL" id="SHN48715.1"/>
    </source>
</evidence>
<dbReference type="PANTHER" id="PTHR39178">
    <property type="entry name" value="HYPOTHETICAL RIBOSOME-ASSOCIATED PROTEIN"/>
    <property type="match status" value="1"/>
</dbReference>
<dbReference type="SUPFAM" id="SSF118010">
    <property type="entry name" value="TM1457-like"/>
    <property type="match status" value="1"/>
</dbReference>
<dbReference type="AlphaFoldDB" id="A0A1M7RQY9"/>
<evidence type="ECO:0000256" key="3">
    <source>
        <dbReference type="ARBA" id="ARBA00022801"/>
    </source>
</evidence>
<dbReference type="GO" id="GO:0006508">
    <property type="term" value="P:proteolysis"/>
    <property type="evidence" value="ECO:0007669"/>
    <property type="project" value="UniProtKB-KW"/>
</dbReference>
<evidence type="ECO:0000256" key="5">
    <source>
        <dbReference type="ARBA" id="ARBA00044503"/>
    </source>
</evidence>
<dbReference type="Proteomes" id="UP000184207">
    <property type="component" value="Unassembled WGS sequence"/>
</dbReference>
<dbReference type="Gene3D" id="3.30.70.1490">
    <property type="entry name" value="Cysteine protease Prp"/>
    <property type="match status" value="1"/>
</dbReference>
<protein>
    <recommendedName>
        <fullName evidence="6">Ribosomal processing cysteine protease Prp</fullName>
    </recommendedName>
</protein>
<dbReference type="GO" id="GO:0008234">
    <property type="term" value="F:cysteine-type peptidase activity"/>
    <property type="evidence" value="ECO:0007669"/>
    <property type="project" value="UniProtKB-KW"/>
</dbReference>
<evidence type="ECO:0000256" key="4">
    <source>
        <dbReference type="ARBA" id="ARBA00022807"/>
    </source>
</evidence>
<evidence type="ECO:0000313" key="8">
    <source>
        <dbReference type="Proteomes" id="UP000184207"/>
    </source>
</evidence>
<reference evidence="8" key="1">
    <citation type="submission" date="2016-12" db="EMBL/GenBank/DDBJ databases">
        <authorList>
            <person name="Varghese N."/>
            <person name="Submissions S."/>
        </authorList>
    </citation>
    <scope>NUCLEOTIDE SEQUENCE [LARGE SCALE GENOMIC DNA]</scope>
    <source>
        <strain evidence="8">DSM 13020</strain>
    </source>
</reference>
<keyword evidence="1" id="KW-0690">Ribosome biogenesis</keyword>
<keyword evidence="8" id="KW-1185">Reference proteome</keyword>
<dbReference type="Pfam" id="PF04327">
    <property type="entry name" value="Peptidase_Prp"/>
    <property type="match status" value="1"/>
</dbReference>
<organism evidence="7 8">
    <name type="scientific">Fervidobacterium gondwanense DSM 13020</name>
    <dbReference type="NCBI Taxonomy" id="1121883"/>
    <lineage>
        <taxon>Bacteria</taxon>
        <taxon>Thermotogati</taxon>
        <taxon>Thermotogota</taxon>
        <taxon>Thermotogae</taxon>
        <taxon>Thermotogales</taxon>
        <taxon>Fervidobacteriaceae</taxon>
        <taxon>Fervidobacterium</taxon>
    </lineage>
</organism>
<dbReference type="OrthoDB" id="48998at2"/>
<dbReference type="InterPro" id="IPR007422">
    <property type="entry name" value="Peptidase_Prp"/>
</dbReference>
<dbReference type="EMBL" id="FRDJ01000001">
    <property type="protein sequence ID" value="SHN48715.1"/>
    <property type="molecule type" value="Genomic_DNA"/>
</dbReference>
<keyword evidence="2" id="KW-0645">Protease</keyword>
<dbReference type="InterPro" id="IPR036764">
    <property type="entry name" value="Peptidase_Prp_sf"/>
</dbReference>
<keyword evidence="3" id="KW-0378">Hydrolase</keyword>
<name>A0A1M7RQY9_FERGO</name>